<protein>
    <submittedName>
        <fullName evidence="1">Uncharacterized protein</fullName>
    </submittedName>
</protein>
<evidence type="ECO:0000313" key="2">
    <source>
        <dbReference type="Proteomes" id="UP001500713"/>
    </source>
</evidence>
<proteinExistence type="predicted"/>
<organism evidence="1 2">
    <name type="scientific">Parasphingorhabdus litoris</name>
    <dbReference type="NCBI Taxonomy" id="394733"/>
    <lineage>
        <taxon>Bacteria</taxon>
        <taxon>Pseudomonadati</taxon>
        <taxon>Pseudomonadota</taxon>
        <taxon>Alphaproteobacteria</taxon>
        <taxon>Sphingomonadales</taxon>
        <taxon>Sphingomonadaceae</taxon>
        <taxon>Parasphingorhabdus</taxon>
    </lineage>
</organism>
<name>A0ABP3K8Z9_9SPHN</name>
<dbReference type="Proteomes" id="UP001500713">
    <property type="component" value="Unassembled WGS sequence"/>
</dbReference>
<reference evidence="2" key="1">
    <citation type="journal article" date="2019" name="Int. J. Syst. Evol. Microbiol.">
        <title>The Global Catalogue of Microorganisms (GCM) 10K type strain sequencing project: providing services to taxonomists for standard genome sequencing and annotation.</title>
        <authorList>
            <consortium name="The Broad Institute Genomics Platform"/>
            <consortium name="The Broad Institute Genome Sequencing Center for Infectious Disease"/>
            <person name="Wu L."/>
            <person name="Ma J."/>
        </authorList>
    </citation>
    <scope>NUCLEOTIDE SEQUENCE [LARGE SCALE GENOMIC DNA]</scope>
    <source>
        <strain evidence="2">JCM 14162</strain>
    </source>
</reference>
<evidence type="ECO:0000313" key="1">
    <source>
        <dbReference type="EMBL" id="GAA0473919.1"/>
    </source>
</evidence>
<comment type="caution">
    <text evidence="1">The sequence shown here is derived from an EMBL/GenBank/DDBJ whole genome shotgun (WGS) entry which is preliminary data.</text>
</comment>
<gene>
    <name evidence="1" type="ORF">GCM10009096_14180</name>
</gene>
<keyword evidence="2" id="KW-1185">Reference proteome</keyword>
<sequence>MDEAPVAIRSICKQSVCVDFGVDFGAAGRGSVTFWDASELKPILDVTNPLDGVGDAGSGSAGLGGE</sequence>
<dbReference type="EMBL" id="BAAAEM010000002">
    <property type="protein sequence ID" value="GAA0473919.1"/>
    <property type="molecule type" value="Genomic_DNA"/>
</dbReference>
<accession>A0ABP3K8Z9</accession>